<sequence length="86" mass="9873">MGMVMVKFEPTIEAMKLKNSMIKQKVILKFNKNKLYESTSRTQSPKNENFGIATAICVLKTHVENSDDENKNTDQIPLLFKQLLLL</sequence>
<dbReference type="AlphaFoldDB" id="A0A7J7J6E1"/>
<protein>
    <submittedName>
        <fullName evidence="1">Uncharacterized protein</fullName>
    </submittedName>
</protein>
<keyword evidence="2" id="KW-1185">Reference proteome</keyword>
<dbReference type="EMBL" id="VXIV02002996">
    <property type="protein sequence ID" value="KAF6021595.1"/>
    <property type="molecule type" value="Genomic_DNA"/>
</dbReference>
<evidence type="ECO:0000313" key="2">
    <source>
        <dbReference type="Proteomes" id="UP000593567"/>
    </source>
</evidence>
<organism evidence="1 2">
    <name type="scientific">Bugula neritina</name>
    <name type="common">Brown bryozoan</name>
    <name type="synonym">Sertularia neritina</name>
    <dbReference type="NCBI Taxonomy" id="10212"/>
    <lineage>
        <taxon>Eukaryota</taxon>
        <taxon>Metazoa</taxon>
        <taxon>Spiralia</taxon>
        <taxon>Lophotrochozoa</taxon>
        <taxon>Bryozoa</taxon>
        <taxon>Gymnolaemata</taxon>
        <taxon>Cheilostomatida</taxon>
        <taxon>Flustrina</taxon>
        <taxon>Buguloidea</taxon>
        <taxon>Bugulidae</taxon>
        <taxon>Bugula</taxon>
    </lineage>
</organism>
<comment type="caution">
    <text evidence="1">The sequence shown here is derived from an EMBL/GenBank/DDBJ whole genome shotgun (WGS) entry which is preliminary data.</text>
</comment>
<proteinExistence type="predicted"/>
<gene>
    <name evidence="1" type="ORF">EB796_020091</name>
</gene>
<name>A0A7J7J6E1_BUGNE</name>
<accession>A0A7J7J6E1</accession>
<evidence type="ECO:0000313" key="1">
    <source>
        <dbReference type="EMBL" id="KAF6021595.1"/>
    </source>
</evidence>
<dbReference type="Proteomes" id="UP000593567">
    <property type="component" value="Unassembled WGS sequence"/>
</dbReference>
<reference evidence="1" key="1">
    <citation type="submission" date="2020-06" db="EMBL/GenBank/DDBJ databases">
        <title>Draft genome of Bugula neritina, a colonial animal packing powerful symbionts and potential medicines.</title>
        <authorList>
            <person name="Rayko M."/>
        </authorList>
    </citation>
    <scope>NUCLEOTIDE SEQUENCE [LARGE SCALE GENOMIC DNA]</scope>
    <source>
        <strain evidence="1">Kwan_BN1</strain>
    </source>
</reference>